<dbReference type="Gene3D" id="3.20.20.190">
    <property type="entry name" value="Phosphatidylinositol (PI) phosphodiesterase"/>
    <property type="match status" value="1"/>
</dbReference>
<dbReference type="Pfam" id="PF03009">
    <property type="entry name" value="GDPD"/>
    <property type="match status" value="1"/>
</dbReference>
<dbReference type="RefSeq" id="WP_217897460.1">
    <property type="nucleotide sequence ID" value="NZ_FZOH01000009.1"/>
</dbReference>
<organism evidence="3 4">
    <name type="scientific">Geodermatophilus saharensis</name>
    <dbReference type="NCBI Taxonomy" id="1137994"/>
    <lineage>
        <taxon>Bacteria</taxon>
        <taxon>Bacillati</taxon>
        <taxon>Actinomycetota</taxon>
        <taxon>Actinomycetes</taxon>
        <taxon>Geodermatophilales</taxon>
        <taxon>Geodermatophilaceae</taxon>
        <taxon>Geodermatophilus</taxon>
    </lineage>
</organism>
<dbReference type="Proteomes" id="UP000198386">
    <property type="component" value="Unassembled WGS sequence"/>
</dbReference>
<evidence type="ECO:0000313" key="3">
    <source>
        <dbReference type="EMBL" id="SNS83497.1"/>
    </source>
</evidence>
<evidence type="ECO:0000259" key="2">
    <source>
        <dbReference type="PROSITE" id="PS51704"/>
    </source>
</evidence>
<dbReference type="PANTHER" id="PTHR46211:SF13">
    <property type="entry name" value="GLYCEROPHOSPHODIESTER PHOSPHODIESTERASE 1-RELATED"/>
    <property type="match status" value="1"/>
</dbReference>
<reference evidence="4" key="1">
    <citation type="submission" date="2017-06" db="EMBL/GenBank/DDBJ databases">
        <authorList>
            <person name="Varghese N."/>
            <person name="Submissions S."/>
        </authorList>
    </citation>
    <scope>NUCLEOTIDE SEQUENCE [LARGE SCALE GENOMIC DNA]</scope>
    <source>
        <strain evidence="4">DSM 45423</strain>
    </source>
</reference>
<feature type="region of interest" description="Disordered" evidence="1">
    <location>
        <begin position="1"/>
        <end position="21"/>
    </location>
</feature>
<dbReference type="InterPro" id="IPR030395">
    <property type="entry name" value="GP_PDE_dom"/>
</dbReference>
<dbReference type="GO" id="GO:0008081">
    <property type="term" value="F:phosphoric diester hydrolase activity"/>
    <property type="evidence" value="ECO:0007669"/>
    <property type="project" value="InterPro"/>
</dbReference>
<dbReference type="GO" id="GO:0006629">
    <property type="term" value="P:lipid metabolic process"/>
    <property type="evidence" value="ECO:0007669"/>
    <property type="project" value="InterPro"/>
</dbReference>
<evidence type="ECO:0000256" key="1">
    <source>
        <dbReference type="SAM" id="MobiDB-lite"/>
    </source>
</evidence>
<sequence>MSRTGTGTGHGRGVGGLPPRAPSEIEVVAHRGVSAEAPEHTLTAYQQALALGADAVECDVRMTRDGVLVCVHDRRINRTSTGRGVVSALDLAELERHRVVHRRPRGAAIRGRRSRPAVEEDDVEADEDAGRVLTLDRLLDYVTASPGRVRLAIETKHPTRHAGQVEAALLTSLRRFGLLSGGRPLQWSGRPAVRVMSFSPTALRRVRVLAPDLPTVHLVRQVLPRSRSRPVLPDGTAVGPSLALLRQHPGLVTRLHRAGLQVHVWVVNRPRDMQFAVSLGVDAIITDEAASLMHLLGRGGPPSLMSTG</sequence>
<dbReference type="SUPFAM" id="SSF51695">
    <property type="entry name" value="PLC-like phosphodiesterases"/>
    <property type="match status" value="1"/>
</dbReference>
<dbReference type="PROSITE" id="PS51704">
    <property type="entry name" value="GP_PDE"/>
    <property type="match status" value="1"/>
</dbReference>
<dbReference type="PANTHER" id="PTHR46211">
    <property type="entry name" value="GLYCEROPHOSPHORYL DIESTER PHOSPHODIESTERASE"/>
    <property type="match status" value="1"/>
</dbReference>
<gene>
    <name evidence="3" type="ORF">SAMN04488107_3959</name>
</gene>
<dbReference type="EMBL" id="FZOH01000009">
    <property type="protein sequence ID" value="SNS83497.1"/>
    <property type="molecule type" value="Genomic_DNA"/>
</dbReference>
<dbReference type="InterPro" id="IPR017946">
    <property type="entry name" value="PLC-like_Pdiesterase_TIM-brl"/>
</dbReference>
<proteinExistence type="predicted"/>
<feature type="compositionally biased region" description="Gly residues" evidence="1">
    <location>
        <begin position="1"/>
        <end position="16"/>
    </location>
</feature>
<accession>A0A239HQ75</accession>
<protein>
    <submittedName>
        <fullName evidence="3">Glycerophosphoryl diester phosphodiesterase</fullName>
    </submittedName>
</protein>
<evidence type="ECO:0000313" key="4">
    <source>
        <dbReference type="Proteomes" id="UP000198386"/>
    </source>
</evidence>
<feature type="domain" description="GP-PDE" evidence="2">
    <location>
        <begin position="25"/>
        <end position="296"/>
    </location>
</feature>
<dbReference type="AlphaFoldDB" id="A0A239HQ75"/>
<keyword evidence="4" id="KW-1185">Reference proteome</keyword>
<name>A0A239HQ75_9ACTN</name>